<gene>
    <name evidence="4" type="ORF">GCM10010170_011550</name>
</gene>
<dbReference type="PANTHER" id="PTHR10587:SF134">
    <property type="entry name" value="SECRETED PROTEIN"/>
    <property type="match status" value="1"/>
</dbReference>
<dbReference type="CDD" id="cd10917">
    <property type="entry name" value="CE4_NodB_like_6s_7s"/>
    <property type="match status" value="1"/>
</dbReference>
<dbReference type="InterPro" id="IPR011330">
    <property type="entry name" value="Glyco_hydro/deAcase_b/a-brl"/>
</dbReference>
<dbReference type="EMBL" id="BAAARV010000007">
    <property type="protein sequence ID" value="GAA2332540.1"/>
    <property type="molecule type" value="Genomic_DNA"/>
</dbReference>
<dbReference type="RefSeq" id="WP_344611174.1">
    <property type="nucleotide sequence ID" value="NZ_BAAARV010000007.1"/>
</dbReference>
<evidence type="ECO:0000259" key="3">
    <source>
        <dbReference type="PROSITE" id="PS51677"/>
    </source>
</evidence>
<dbReference type="Proteomes" id="UP001501444">
    <property type="component" value="Unassembled WGS sequence"/>
</dbReference>
<feature type="domain" description="NodB homology" evidence="3">
    <location>
        <begin position="103"/>
        <end position="279"/>
    </location>
</feature>
<feature type="region of interest" description="Disordered" evidence="1">
    <location>
        <begin position="46"/>
        <end position="68"/>
    </location>
</feature>
<accession>A0ABN3FL84</accession>
<organism evidence="4 5">
    <name type="scientific">Dactylosporangium salmoneum</name>
    <dbReference type="NCBI Taxonomy" id="53361"/>
    <lineage>
        <taxon>Bacteria</taxon>
        <taxon>Bacillati</taxon>
        <taxon>Actinomycetota</taxon>
        <taxon>Actinomycetes</taxon>
        <taxon>Micromonosporales</taxon>
        <taxon>Micromonosporaceae</taxon>
        <taxon>Dactylosporangium</taxon>
    </lineage>
</organism>
<sequence>MLVRGVKMRWIYLLAAALLLAAPLVADAELTGRGVRPVSAGAHPSALPSAGASATASPSASPSPGVYADRLPRFDKAPPAVRTAAVAEDGAVPWVARVPTDQRVAFLTIDDGWVKHPEAAELLREAHVPVTLFLTINAISDNPEYFRTLQNLGAVIEAHTITHNKLSGLSYDAQRREICGSADRLGELYGRRPVLFRPPFGEKDTTTLRAVRDCGMKAAFFWKESVNQGNVWYQEVKVVQPGDIILMHFRDQFVEDFIAALQGMKRAGLTPARLEDYYS</sequence>
<name>A0ABN3FL84_9ACTN</name>
<dbReference type="PROSITE" id="PS51677">
    <property type="entry name" value="NODB"/>
    <property type="match status" value="1"/>
</dbReference>
<dbReference type="InterPro" id="IPR050248">
    <property type="entry name" value="Polysacc_deacetylase_ArnD"/>
</dbReference>
<feature type="compositionally biased region" description="Low complexity" evidence="1">
    <location>
        <begin position="46"/>
        <end position="65"/>
    </location>
</feature>
<evidence type="ECO:0000256" key="1">
    <source>
        <dbReference type="SAM" id="MobiDB-lite"/>
    </source>
</evidence>
<evidence type="ECO:0000313" key="5">
    <source>
        <dbReference type="Proteomes" id="UP001501444"/>
    </source>
</evidence>
<feature type="chain" id="PRO_5047242895" description="NodB homology domain-containing protein" evidence="2">
    <location>
        <begin position="29"/>
        <end position="279"/>
    </location>
</feature>
<comment type="caution">
    <text evidence="4">The sequence shown here is derived from an EMBL/GenBank/DDBJ whole genome shotgun (WGS) entry which is preliminary data.</text>
</comment>
<dbReference type="Gene3D" id="3.20.20.370">
    <property type="entry name" value="Glycoside hydrolase/deacetylase"/>
    <property type="match status" value="1"/>
</dbReference>
<dbReference type="PANTHER" id="PTHR10587">
    <property type="entry name" value="GLYCOSYL TRANSFERASE-RELATED"/>
    <property type="match status" value="1"/>
</dbReference>
<dbReference type="Pfam" id="PF01522">
    <property type="entry name" value="Polysacc_deac_1"/>
    <property type="match status" value="1"/>
</dbReference>
<evidence type="ECO:0000313" key="4">
    <source>
        <dbReference type="EMBL" id="GAA2332540.1"/>
    </source>
</evidence>
<feature type="signal peptide" evidence="2">
    <location>
        <begin position="1"/>
        <end position="28"/>
    </location>
</feature>
<keyword evidence="2" id="KW-0732">Signal</keyword>
<dbReference type="InterPro" id="IPR002509">
    <property type="entry name" value="NODB_dom"/>
</dbReference>
<evidence type="ECO:0000256" key="2">
    <source>
        <dbReference type="SAM" id="SignalP"/>
    </source>
</evidence>
<reference evidence="4 5" key="1">
    <citation type="journal article" date="2019" name="Int. J. Syst. Evol. Microbiol.">
        <title>The Global Catalogue of Microorganisms (GCM) 10K type strain sequencing project: providing services to taxonomists for standard genome sequencing and annotation.</title>
        <authorList>
            <consortium name="The Broad Institute Genomics Platform"/>
            <consortium name="The Broad Institute Genome Sequencing Center for Infectious Disease"/>
            <person name="Wu L."/>
            <person name="Ma J."/>
        </authorList>
    </citation>
    <scope>NUCLEOTIDE SEQUENCE [LARGE SCALE GENOMIC DNA]</scope>
    <source>
        <strain evidence="4 5">JCM 3272</strain>
    </source>
</reference>
<proteinExistence type="predicted"/>
<protein>
    <recommendedName>
        <fullName evidence="3">NodB homology domain-containing protein</fullName>
    </recommendedName>
</protein>
<keyword evidence="5" id="KW-1185">Reference proteome</keyword>
<dbReference type="SUPFAM" id="SSF88713">
    <property type="entry name" value="Glycoside hydrolase/deacetylase"/>
    <property type="match status" value="1"/>
</dbReference>